<gene>
    <name evidence="6" type="ORF">V1264_009497</name>
</gene>
<keyword evidence="4 5" id="KW-0472">Membrane</keyword>
<comment type="caution">
    <text evidence="6">The sequence shown here is derived from an EMBL/GenBank/DDBJ whole genome shotgun (WGS) entry which is preliminary data.</text>
</comment>
<evidence type="ECO:0000256" key="2">
    <source>
        <dbReference type="ARBA" id="ARBA00022692"/>
    </source>
</evidence>
<feature type="transmembrane region" description="Helical" evidence="5">
    <location>
        <begin position="12"/>
        <end position="36"/>
    </location>
</feature>
<evidence type="ECO:0000313" key="7">
    <source>
        <dbReference type="Proteomes" id="UP001374579"/>
    </source>
</evidence>
<keyword evidence="3 5" id="KW-1133">Transmembrane helix</keyword>
<dbReference type="PANTHER" id="PTHR10671:SF108">
    <property type="entry name" value="CLAUDIN FAMILY PROTEIN-RELATED"/>
    <property type="match status" value="1"/>
</dbReference>
<name>A0AAN9ARJ3_9CAEN</name>
<dbReference type="Pfam" id="PF00822">
    <property type="entry name" value="PMP22_Claudin"/>
    <property type="match status" value="1"/>
</dbReference>
<dbReference type="EMBL" id="JBAMIC010000022">
    <property type="protein sequence ID" value="KAK7091875.1"/>
    <property type="molecule type" value="Genomic_DNA"/>
</dbReference>
<dbReference type="InterPro" id="IPR004031">
    <property type="entry name" value="PMP22/EMP/MP20/Claudin"/>
</dbReference>
<dbReference type="GO" id="GO:0005886">
    <property type="term" value="C:plasma membrane"/>
    <property type="evidence" value="ECO:0007669"/>
    <property type="project" value="TreeGrafter"/>
</dbReference>
<evidence type="ECO:0000313" key="6">
    <source>
        <dbReference type="EMBL" id="KAK7091875.1"/>
    </source>
</evidence>
<dbReference type="InterPro" id="IPR050579">
    <property type="entry name" value="PMP-22/EMP/MP20-like"/>
</dbReference>
<reference evidence="6 7" key="1">
    <citation type="submission" date="2024-02" db="EMBL/GenBank/DDBJ databases">
        <title>Chromosome-scale genome assembly of the rough periwinkle Littorina saxatilis.</title>
        <authorList>
            <person name="De Jode A."/>
            <person name="Faria R."/>
            <person name="Formenti G."/>
            <person name="Sims Y."/>
            <person name="Smith T.P."/>
            <person name="Tracey A."/>
            <person name="Wood J.M.D."/>
            <person name="Zagrodzka Z.B."/>
            <person name="Johannesson K."/>
            <person name="Butlin R.K."/>
            <person name="Leder E.H."/>
        </authorList>
    </citation>
    <scope>NUCLEOTIDE SEQUENCE [LARGE SCALE GENOMIC DNA]</scope>
    <source>
        <strain evidence="6">Snail1</strain>
        <tissue evidence="6">Muscle</tissue>
    </source>
</reference>
<evidence type="ECO:0000256" key="4">
    <source>
        <dbReference type="ARBA" id="ARBA00023136"/>
    </source>
</evidence>
<feature type="transmembrane region" description="Helical" evidence="5">
    <location>
        <begin position="78"/>
        <end position="99"/>
    </location>
</feature>
<sequence length="193" mass="21768">MGCVKPHATMLAGSVLCAISLIFQLIGLAAPGWFYVRLGEKGEALVGLWRYCHDEPKYDCEDFDTMWKVDAWLEASRAFAIMGFLALVLCAVSTLLVCFVSHVKVFYSIAPVSSLLASFFIFIEFSVFSGEVERRKNSIGQEFEYHYCFALTVIAFILSLIATLLFLCGSLRGPPEAKYEVRERQRRDSKQSF</sequence>
<dbReference type="Proteomes" id="UP001374579">
    <property type="component" value="Unassembled WGS sequence"/>
</dbReference>
<feature type="transmembrane region" description="Helical" evidence="5">
    <location>
        <begin position="149"/>
        <end position="168"/>
    </location>
</feature>
<comment type="subcellular location">
    <subcellularLocation>
        <location evidence="1">Membrane</location>
        <topology evidence="1">Multi-pass membrane protein</topology>
    </subcellularLocation>
</comment>
<keyword evidence="7" id="KW-1185">Reference proteome</keyword>
<feature type="transmembrane region" description="Helical" evidence="5">
    <location>
        <begin position="106"/>
        <end position="129"/>
    </location>
</feature>
<proteinExistence type="predicted"/>
<dbReference type="AlphaFoldDB" id="A0AAN9ARJ3"/>
<dbReference type="PANTHER" id="PTHR10671">
    <property type="entry name" value="EPITHELIAL MEMBRANE PROTEIN-RELATED"/>
    <property type="match status" value="1"/>
</dbReference>
<protein>
    <submittedName>
        <fullName evidence="6">Uncharacterized protein</fullName>
    </submittedName>
</protein>
<evidence type="ECO:0000256" key="3">
    <source>
        <dbReference type="ARBA" id="ARBA00022989"/>
    </source>
</evidence>
<organism evidence="6 7">
    <name type="scientific">Littorina saxatilis</name>
    <dbReference type="NCBI Taxonomy" id="31220"/>
    <lineage>
        <taxon>Eukaryota</taxon>
        <taxon>Metazoa</taxon>
        <taxon>Spiralia</taxon>
        <taxon>Lophotrochozoa</taxon>
        <taxon>Mollusca</taxon>
        <taxon>Gastropoda</taxon>
        <taxon>Caenogastropoda</taxon>
        <taxon>Littorinimorpha</taxon>
        <taxon>Littorinoidea</taxon>
        <taxon>Littorinidae</taxon>
        <taxon>Littorina</taxon>
    </lineage>
</organism>
<accession>A0AAN9ARJ3</accession>
<evidence type="ECO:0000256" key="1">
    <source>
        <dbReference type="ARBA" id="ARBA00004141"/>
    </source>
</evidence>
<dbReference type="Gene3D" id="1.20.140.150">
    <property type="match status" value="1"/>
</dbReference>
<keyword evidence="2 5" id="KW-0812">Transmembrane</keyword>
<evidence type="ECO:0000256" key="5">
    <source>
        <dbReference type="SAM" id="Phobius"/>
    </source>
</evidence>